<organism evidence="2 3">
    <name type="scientific">Polycladospora coralii</name>
    <dbReference type="NCBI Taxonomy" id="2771432"/>
    <lineage>
        <taxon>Bacteria</taxon>
        <taxon>Bacillati</taxon>
        <taxon>Bacillota</taxon>
        <taxon>Bacilli</taxon>
        <taxon>Bacillales</taxon>
        <taxon>Thermoactinomycetaceae</taxon>
        <taxon>Polycladospora</taxon>
    </lineage>
</organism>
<evidence type="ECO:0000313" key="3">
    <source>
        <dbReference type="Proteomes" id="UP000661691"/>
    </source>
</evidence>
<dbReference type="AlphaFoldDB" id="A0A926NAE8"/>
<reference evidence="2" key="1">
    <citation type="submission" date="2020-09" db="EMBL/GenBank/DDBJ databases">
        <title>A novel bacterium of genus Hazenella, isolated from South China Sea.</title>
        <authorList>
            <person name="Huang H."/>
            <person name="Mo K."/>
            <person name="Hu Y."/>
        </authorList>
    </citation>
    <scope>NUCLEOTIDE SEQUENCE</scope>
    <source>
        <strain evidence="2">IB182357</strain>
    </source>
</reference>
<name>A0A926NAE8_9BACL</name>
<protein>
    <recommendedName>
        <fullName evidence="4">Flp pilus assembly protein CpaB</fullName>
    </recommendedName>
</protein>
<feature type="compositionally biased region" description="Polar residues" evidence="1">
    <location>
        <begin position="213"/>
        <end position="225"/>
    </location>
</feature>
<evidence type="ECO:0008006" key="4">
    <source>
        <dbReference type="Google" id="ProtNLM"/>
    </source>
</evidence>
<evidence type="ECO:0000313" key="2">
    <source>
        <dbReference type="EMBL" id="MBD1372432.1"/>
    </source>
</evidence>
<sequence length="260" mass="28678">MQDAKRRAMLFLILALILSTVAAYLFMEKVNSASTELSDTITLYKATKKIDARQPLKREDFEAVEVPVKFIEETNLMGITSLDAIQLEQNSEGIPLEALVSVTPLIEGDVLTSNTLKVNNIVSSADKRMVVLPRSNRVGFDGSFDYNDRVDIVVTSKESNTKTMFRSIPIIGISKSEEGGLSGLGLEMTLSDAEKLIQHQNFSVSIRVLKAPNSDSKNNKQTGAVNQKIDKKDLPKQEEKEDEEKEVTSLDPSETDGSGH</sequence>
<dbReference type="RefSeq" id="WP_191140960.1">
    <property type="nucleotide sequence ID" value="NZ_JACXAG020000010.1"/>
</dbReference>
<feature type="compositionally biased region" description="Basic and acidic residues" evidence="1">
    <location>
        <begin position="228"/>
        <end position="239"/>
    </location>
</feature>
<gene>
    <name evidence="2" type="ORF">IC620_08680</name>
</gene>
<proteinExistence type="predicted"/>
<dbReference type="Proteomes" id="UP000661691">
    <property type="component" value="Unassembled WGS sequence"/>
</dbReference>
<accession>A0A926NAE8</accession>
<dbReference type="EMBL" id="JACXAH010000010">
    <property type="protein sequence ID" value="MBD1372432.1"/>
    <property type="molecule type" value="Genomic_DNA"/>
</dbReference>
<keyword evidence="3" id="KW-1185">Reference proteome</keyword>
<evidence type="ECO:0000256" key="1">
    <source>
        <dbReference type="SAM" id="MobiDB-lite"/>
    </source>
</evidence>
<feature type="compositionally biased region" description="Polar residues" evidence="1">
    <location>
        <begin position="250"/>
        <end position="260"/>
    </location>
</feature>
<feature type="region of interest" description="Disordered" evidence="1">
    <location>
        <begin position="213"/>
        <end position="260"/>
    </location>
</feature>
<comment type="caution">
    <text evidence="2">The sequence shown here is derived from an EMBL/GenBank/DDBJ whole genome shotgun (WGS) entry which is preliminary data.</text>
</comment>